<dbReference type="CDD" id="cd00093">
    <property type="entry name" value="HTH_XRE"/>
    <property type="match status" value="1"/>
</dbReference>
<dbReference type="SMART" id="SM00530">
    <property type="entry name" value="HTH_XRE"/>
    <property type="match status" value="1"/>
</dbReference>
<dbReference type="Pfam" id="PF01381">
    <property type="entry name" value="HTH_3"/>
    <property type="match status" value="1"/>
</dbReference>
<comment type="caution">
    <text evidence="2">The sequence shown here is derived from an EMBL/GenBank/DDBJ whole genome shotgun (WGS) entry which is preliminary data.</text>
</comment>
<gene>
    <name evidence="2" type="ORF">FHU10_1237</name>
</gene>
<name>A0A559T2H0_SERFO</name>
<organism evidence="2">
    <name type="scientific">Serratia fonticola</name>
    <dbReference type="NCBI Taxonomy" id="47917"/>
    <lineage>
        <taxon>Bacteria</taxon>
        <taxon>Pseudomonadati</taxon>
        <taxon>Pseudomonadota</taxon>
        <taxon>Gammaproteobacteria</taxon>
        <taxon>Enterobacterales</taxon>
        <taxon>Yersiniaceae</taxon>
        <taxon>Serratia</taxon>
    </lineage>
</organism>
<dbReference type="EMBL" id="VISQ01000001">
    <property type="protein sequence ID" value="TVZ68781.1"/>
    <property type="molecule type" value="Genomic_DNA"/>
</dbReference>
<feature type="domain" description="HTH cro/C1-type" evidence="1">
    <location>
        <begin position="8"/>
        <end position="61"/>
    </location>
</feature>
<dbReference type="GO" id="GO:0003677">
    <property type="term" value="F:DNA binding"/>
    <property type="evidence" value="ECO:0007669"/>
    <property type="project" value="InterPro"/>
</dbReference>
<protein>
    <submittedName>
        <fullName evidence="2">Helix-turn-helix protein</fullName>
    </submittedName>
</protein>
<dbReference type="OrthoDB" id="3196789at2"/>
<sequence>MTTLSERLKEERNRLGLNQTDFGSLAGVGKTTQINYESGSRTPSADYLAAIFKHGVDIQYIVTGIAAKKVCEREPIDAVLFLKVIDALEKLASDSKKRWPTQYLATTALRVYNFLIKEETVDSEKIERLLQLVVNN</sequence>
<evidence type="ECO:0000313" key="2">
    <source>
        <dbReference type="EMBL" id="TVZ68781.1"/>
    </source>
</evidence>
<dbReference type="Gene3D" id="1.10.260.40">
    <property type="entry name" value="lambda repressor-like DNA-binding domains"/>
    <property type="match status" value="1"/>
</dbReference>
<dbReference type="PROSITE" id="PS50943">
    <property type="entry name" value="HTH_CROC1"/>
    <property type="match status" value="1"/>
</dbReference>
<reference evidence="2" key="2">
    <citation type="submission" date="2019-08" db="EMBL/GenBank/DDBJ databases">
        <title>Investigation of anaerobic lignin degradation for improved lignocellulosic biofuels.</title>
        <authorList>
            <person name="Deangelis K.PhD."/>
        </authorList>
    </citation>
    <scope>NUCLEOTIDE SEQUENCE [LARGE SCALE GENOMIC DNA]</scope>
    <source>
        <strain evidence="2">128R</strain>
    </source>
</reference>
<evidence type="ECO:0000259" key="1">
    <source>
        <dbReference type="PROSITE" id="PS50943"/>
    </source>
</evidence>
<proteinExistence type="predicted"/>
<dbReference type="SUPFAM" id="SSF47413">
    <property type="entry name" value="lambda repressor-like DNA-binding domains"/>
    <property type="match status" value="1"/>
</dbReference>
<dbReference type="AlphaFoldDB" id="A0A559T2H0"/>
<accession>A0A559T2H0</accession>
<dbReference type="InterPro" id="IPR001387">
    <property type="entry name" value="Cro/C1-type_HTH"/>
</dbReference>
<dbReference type="InterPro" id="IPR010982">
    <property type="entry name" value="Lambda_DNA-bd_dom_sf"/>
</dbReference>
<reference evidence="2" key="1">
    <citation type="submission" date="2019-06" db="EMBL/GenBank/DDBJ databases">
        <authorList>
            <person name="Deangelis K."/>
            <person name="Huntemann M."/>
            <person name="Clum A."/>
            <person name="Pillay M."/>
            <person name="Palaniappan K."/>
            <person name="Varghese N."/>
            <person name="Mikhailova N."/>
            <person name="Stamatis D."/>
            <person name="Reddy T."/>
            <person name="Daum C."/>
            <person name="Shapiro N."/>
            <person name="Ivanova N."/>
            <person name="Kyrpides N."/>
            <person name="Woyke T."/>
        </authorList>
    </citation>
    <scope>NUCLEOTIDE SEQUENCE [LARGE SCALE GENOMIC DNA]</scope>
    <source>
        <strain evidence="2">128R</strain>
    </source>
</reference>